<protein>
    <submittedName>
        <fullName evidence="1">Uncharacterized protein</fullName>
    </submittedName>
</protein>
<name>A0ACB0YWU9_MELEN</name>
<accession>A0ACB0YWU9</accession>
<proteinExistence type="predicted"/>
<evidence type="ECO:0000313" key="2">
    <source>
        <dbReference type="Proteomes" id="UP001497535"/>
    </source>
</evidence>
<organism evidence="1 2">
    <name type="scientific">Meloidogyne enterolobii</name>
    <name type="common">Root-knot nematode worm</name>
    <name type="synonym">Meloidogyne mayaguensis</name>
    <dbReference type="NCBI Taxonomy" id="390850"/>
    <lineage>
        <taxon>Eukaryota</taxon>
        <taxon>Metazoa</taxon>
        <taxon>Ecdysozoa</taxon>
        <taxon>Nematoda</taxon>
        <taxon>Chromadorea</taxon>
        <taxon>Rhabditida</taxon>
        <taxon>Tylenchina</taxon>
        <taxon>Tylenchomorpha</taxon>
        <taxon>Tylenchoidea</taxon>
        <taxon>Meloidogynidae</taxon>
        <taxon>Meloidogyninae</taxon>
        <taxon>Meloidogyne</taxon>
    </lineage>
</organism>
<keyword evidence="2" id="KW-1185">Reference proteome</keyword>
<reference evidence="1" key="1">
    <citation type="submission" date="2023-11" db="EMBL/GenBank/DDBJ databases">
        <authorList>
            <person name="Poullet M."/>
        </authorList>
    </citation>
    <scope>NUCLEOTIDE SEQUENCE</scope>
    <source>
        <strain evidence="1">E1834</strain>
    </source>
</reference>
<comment type="caution">
    <text evidence="1">The sequence shown here is derived from an EMBL/GenBank/DDBJ whole genome shotgun (WGS) entry which is preliminary data.</text>
</comment>
<gene>
    <name evidence="1" type="ORF">MENTE1834_LOCUS17485</name>
</gene>
<dbReference type="EMBL" id="CAVMJV010000020">
    <property type="protein sequence ID" value="CAK5066180.1"/>
    <property type="molecule type" value="Genomic_DNA"/>
</dbReference>
<sequence length="60" mass="7288">MWIIVRMKLLLALKKMKFSSLFLDKILNRDRQQQHNLLLLYTRDSLLFLLHVQVGSMRFL</sequence>
<dbReference type="Proteomes" id="UP001497535">
    <property type="component" value="Unassembled WGS sequence"/>
</dbReference>
<evidence type="ECO:0000313" key="1">
    <source>
        <dbReference type="EMBL" id="CAK5066180.1"/>
    </source>
</evidence>